<evidence type="ECO:0000313" key="2">
    <source>
        <dbReference type="EMBL" id="QHT19580.1"/>
    </source>
</evidence>
<proteinExistence type="predicted"/>
<dbReference type="AlphaFoldDB" id="A0A6C0DT83"/>
<feature type="region of interest" description="Disordered" evidence="1">
    <location>
        <begin position="727"/>
        <end position="746"/>
    </location>
</feature>
<protein>
    <recommendedName>
        <fullName evidence="3">OTU domain-containing protein</fullName>
    </recommendedName>
</protein>
<accession>A0A6C0DT83</accession>
<sequence length="746" mass="83923">MSIPNTLSIFINTRIRGSSKIKYSPGMSVEGNDSKQVYFDPLIKLNSSVVNYIPKGLPETEKFTQFFSKNQFNSLIQRTLGNASQPKRDLVQAKKSGVIDNNIRITLNTLFKSGNPFYLSGKRFTIYSYEWENGDWEVQSVKSDKMQKALRPYTSKGYGAYPYPPPYSSPYPYPYPYPSPYAPARYPSAPPIAYAEPIGVDPEALSGDVDPGLSKLERAALGSGVGPILKPKPKKPTKPRKPTPPPGPPPPGPPPPGPPSPPPSSIPPPKNELCRQFLNYYNEGFQKGFIKTTMSPGYMNSINQWTIEKNKASGDCFFEALRDSLNGYNSKAYEKNKIIVPRYYDKTSGLYSVPSLRRLVADYIESPEGERIYDGLVAVTQVEINSLRNPFDAIPNEFRFMVDNRNNILTRDQVAEKISRTSTASERPPGEVAMHPDEYYWGDLIAVACCESVLNIKIVLISTEGIAAVGENGTLVQFTDNHGDIITGTIKNAQRLGPGNYIADIETNNYTTYPNVPVTKLRQIPRYSIYCHDTDANLSNVDRFVFMLYSNDNHFEALYSEKARDNRKYIYNAADIPSYIKYMIFENCYKVLTPADRDDSSYGEIKSLGKFLKDMITIYDAKIKNGPTAMNTSNKRLMNGGDISGGQGAIRYNVGYDANLTYYIVIDLELYPGDSIPLETKASLACQIRYEKIRQSYADLFGLVYQPKELSVSEDLNKKYIAAKNKTKKENTSYPRYNNNNFTRRR</sequence>
<feature type="compositionally biased region" description="Pro residues" evidence="1">
    <location>
        <begin position="242"/>
        <end position="269"/>
    </location>
</feature>
<organism evidence="2">
    <name type="scientific">viral metagenome</name>
    <dbReference type="NCBI Taxonomy" id="1070528"/>
    <lineage>
        <taxon>unclassified sequences</taxon>
        <taxon>metagenomes</taxon>
        <taxon>organismal metagenomes</taxon>
    </lineage>
</organism>
<dbReference type="EMBL" id="MN739668">
    <property type="protein sequence ID" value="QHT19580.1"/>
    <property type="molecule type" value="Genomic_DNA"/>
</dbReference>
<name>A0A6C0DT83_9ZZZZ</name>
<evidence type="ECO:0000256" key="1">
    <source>
        <dbReference type="SAM" id="MobiDB-lite"/>
    </source>
</evidence>
<feature type="compositionally biased region" description="Polar residues" evidence="1">
    <location>
        <begin position="732"/>
        <end position="746"/>
    </location>
</feature>
<feature type="compositionally biased region" description="Basic residues" evidence="1">
    <location>
        <begin position="231"/>
        <end position="241"/>
    </location>
</feature>
<evidence type="ECO:0008006" key="3">
    <source>
        <dbReference type="Google" id="ProtNLM"/>
    </source>
</evidence>
<reference evidence="2" key="1">
    <citation type="journal article" date="2020" name="Nature">
        <title>Giant virus diversity and host interactions through global metagenomics.</title>
        <authorList>
            <person name="Schulz F."/>
            <person name="Roux S."/>
            <person name="Paez-Espino D."/>
            <person name="Jungbluth S."/>
            <person name="Walsh D.A."/>
            <person name="Denef V.J."/>
            <person name="McMahon K.D."/>
            <person name="Konstantinidis K.T."/>
            <person name="Eloe-Fadrosh E.A."/>
            <person name="Kyrpides N.C."/>
            <person name="Woyke T."/>
        </authorList>
    </citation>
    <scope>NUCLEOTIDE SEQUENCE</scope>
    <source>
        <strain evidence="2">GVMAG-M-3300023174-5</strain>
    </source>
</reference>
<feature type="region of interest" description="Disordered" evidence="1">
    <location>
        <begin position="219"/>
        <end position="269"/>
    </location>
</feature>